<evidence type="ECO:0000313" key="3">
    <source>
        <dbReference type="Proteomes" id="UP000030640"/>
    </source>
</evidence>
<organism evidence="2 3">
    <name type="scientific">Plasmodium inui San Antonio 1</name>
    <dbReference type="NCBI Taxonomy" id="1237626"/>
    <lineage>
        <taxon>Eukaryota</taxon>
        <taxon>Sar</taxon>
        <taxon>Alveolata</taxon>
        <taxon>Apicomplexa</taxon>
        <taxon>Aconoidasida</taxon>
        <taxon>Haemosporida</taxon>
        <taxon>Plasmodiidae</taxon>
        <taxon>Plasmodium</taxon>
        <taxon>Plasmodium (Plasmodium)</taxon>
    </lineage>
</organism>
<dbReference type="RefSeq" id="XP_008817127.1">
    <property type="nucleotide sequence ID" value="XM_008818905.1"/>
</dbReference>
<feature type="compositionally biased region" description="Basic and acidic residues" evidence="1">
    <location>
        <begin position="480"/>
        <end position="496"/>
    </location>
</feature>
<feature type="compositionally biased region" description="Basic and acidic residues" evidence="1">
    <location>
        <begin position="276"/>
        <end position="306"/>
    </location>
</feature>
<reference evidence="2 3" key="1">
    <citation type="submission" date="2013-02" db="EMBL/GenBank/DDBJ databases">
        <title>The Genome Sequence of Plasmodium inui San Antonio 1.</title>
        <authorList>
            <consortium name="The Broad Institute Genome Sequencing Platform"/>
            <consortium name="The Broad Institute Genome Sequencing Center for Infectious Disease"/>
            <person name="Neafsey D."/>
            <person name="Cheeseman I."/>
            <person name="Volkman S."/>
            <person name="Adams J."/>
            <person name="Walker B."/>
            <person name="Young S.K."/>
            <person name="Zeng Q."/>
            <person name="Gargeya S."/>
            <person name="Fitzgerald M."/>
            <person name="Haas B."/>
            <person name="Abouelleil A."/>
            <person name="Alvarado L."/>
            <person name="Arachchi H.M."/>
            <person name="Berlin A.M."/>
            <person name="Chapman S.B."/>
            <person name="Dewar J."/>
            <person name="Goldberg J."/>
            <person name="Griggs A."/>
            <person name="Gujja S."/>
            <person name="Hansen M."/>
            <person name="Howarth C."/>
            <person name="Imamovic A."/>
            <person name="Larimer J."/>
            <person name="McCowan C."/>
            <person name="Murphy C."/>
            <person name="Neiman D."/>
            <person name="Pearson M."/>
            <person name="Priest M."/>
            <person name="Roberts A."/>
            <person name="Saif S."/>
            <person name="Shea T."/>
            <person name="Sisk P."/>
            <person name="Sykes S."/>
            <person name="Wortman J."/>
            <person name="Nusbaum C."/>
            <person name="Birren B."/>
        </authorList>
    </citation>
    <scope>NUCLEOTIDE SEQUENCE [LARGE SCALE GENOMIC DNA]</scope>
    <source>
        <strain evidence="2 3">San Antonio 1</strain>
    </source>
</reference>
<feature type="compositionally biased region" description="Polar residues" evidence="1">
    <location>
        <begin position="62"/>
        <end position="72"/>
    </location>
</feature>
<feature type="compositionally biased region" description="Polar residues" evidence="1">
    <location>
        <begin position="18"/>
        <end position="35"/>
    </location>
</feature>
<sequence>MKTTPQHRGPGLSLRGVTRTTQMMNNNSPSEQVLSSIYKDRLERSEIREPKIPEEKPAGSNIPRNSATTTKPSGKFPQRPKLPYYKLDKLEPPNRVYRGLLTEVTKTPNQATSHNSCERSSLLNKIGTDKEKHHPLNQSNKSTQAEEKINRKACVREEVRARNSGETKGQGIHGHLGWKPRHDQRNNTGRVSPSGNPQERFKSIKTNQKEELTGDNATQDERRISAHRIDSKLCQAIEVTLMNGTPQKDQQESKNLIAERLIEQEDPTQGKNSVRGKSDPKKKDPQQIGKEETINRRVRAEDKRVDSNPNSSVKKTSIVKVRRGGTEEKRRVQRRGRRKGTVEKVTRAGQRAVKMDRCTNAKEENEDDKAQEGRVESRPPGGKRKYFKARPSDYNRKLSSQDEDLKSRSNRARNTPEIREVEEPPGQRTPMKQAEKTEAEEVKKPALQSNPRIKEVIESPNRNTAGKRKLGRLGRSSRALAKELPGRKKDVAHQIG</sequence>
<feature type="region of interest" description="Disordered" evidence="1">
    <location>
        <begin position="244"/>
        <end position="496"/>
    </location>
</feature>
<dbReference type="EMBL" id="KI965472">
    <property type="protein sequence ID" value="EUD66397.1"/>
    <property type="molecule type" value="Genomic_DNA"/>
</dbReference>
<evidence type="ECO:0000256" key="1">
    <source>
        <dbReference type="SAM" id="MobiDB-lite"/>
    </source>
</evidence>
<proteinExistence type="predicted"/>
<dbReference type="VEuPathDB" id="PlasmoDB:C922_03313"/>
<evidence type="ECO:0000313" key="2">
    <source>
        <dbReference type="EMBL" id="EUD66397.1"/>
    </source>
</evidence>
<dbReference type="Proteomes" id="UP000030640">
    <property type="component" value="Unassembled WGS sequence"/>
</dbReference>
<feature type="region of interest" description="Disordered" evidence="1">
    <location>
        <begin position="1"/>
        <end position="83"/>
    </location>
</feature>
<feature type="compositionally biased region" description="Basic and acidic residues" evidence="1">
    <location>
        <begin position="199"/>
        <end position="212"/>
    </location>
</feature>
<dbReference type="AlphaFoldDB" id="W6ZZP1"/>
<feature type="compositionally biased region" description="Basic and acidic residues" evidence="1">
    <location>
        <begin position="144"/>
        <end position="165"/>
    </location>
</feature>
<feature type="compositionally biased region" description="Basic and acidic residues" evidence="1">
    <location>
        <begin position="390"/>
        <end position="407"/>
    </location>
</feature>
<feature type="compositionally biased region" description="Basic and acidic residues" evidence="1">
    <location>
        <begin position="433"/>
        <end position="444"/>
    </location>
</feature>
<feature type="region of interest" description="Disordered" evidence="1">
    <location>
        <begin position="127"/>
        <end position="226"/>
    </location>
</feature>
<feature type="compositionally biased region" description="Basic and acidic residues" evidence="1">
    <location>
        <begin position="353"/>
        <end position="377"/>
    </location>
</feature>
<gene>
    <name evidence="2" type="ORF">C922_03313</name>
</gene>
<keyword evidence="3" id="KW-1185">Reference proteome</keyword>
<dbReference type="GeneID" id="20038587"/>
<feature type="compositionally biased region" description="Basic and acidic residues" evidence="1">
    <location>
        <begin position="38"/>
        <end position="57"/>
    </location>
</feature>
<feature type="compositionally biased region" description="Polar residues" evidence="1">
    <location>
        <begin position="186"/>
        <end position="197"/>
    </location>
</feature>
<accession>W6ZZP1</accession>
<name>W6ZZP1_9APIC</name>
<protein>
    <submittedName>
        <fullName evidence="2">Uncharacterized protein</fullName>
    </submittedName>
</protein>